<accession>A0A5D3C115</accession>
<feature type="domain" description="Integrase catalytic" evidence="3">
    <location>
        <begin position="418"/>
        <end position="597"/>
    </location>
</feature>
<dbReference type="SUPFAM" id="SSF57756">
    <property type="entry name" value="Retrovirus zinc finger-like domains"/>
    <property type="match status" value="1"/>
</dbReference>
<organism evidence="5 7">
    <name type="scientific">Cucumis melo var. makuwa</name>
    <name type="common">Oriental melon</name>
    <dbReference type="NCBI Taxonomy" id="1194695"/>
    <lineage>
        <taxon>Eukaryota</taxon>
        <taxon>Viridiplantae</taxon>
        <taxon>Streptophyta</taxon>
        <taxon>Embryophyta</taxon>
        <taxon>Tracheophyta</taxon>
        <taxon>Spermatophyta</taxon>
        <taxon>Magnoliopsida</taxon>
        <taxon>eudicotyledons</taxon>
        <taxon>Gunneridae</taxon>
        <taxon>Pentapetalae</taxon>
        <taxon>rosids</taxon>
        <taxon>fabids</taxon>
        <taxon>Cucurbitales</taxon>
        <taxon>Cucurbitaceae</taxon>
        <taxon>Benincaseae</taxon>
        <taxon>Cucumis</taxon>
    </lineage>
</organism>
<evidence type="ECO:0000313" key="4">
    <source>
        <dbReference type="EMBL" id="KAA0040591.1"/>
    </source>
</evidence>
<feature type="region of interest" description="Disordered" evidence="2">
    <location>
        <begin position="38"/>
        <end position="63"/>
    </location>
</feature>
<sequence length="1012" mass="113487">MLASLLLPATVQPPPPQKIIVAPRLCLSAAIRSLHVPTCRRSEAPTSSRSDLPTAQKPRPLHVPTCRPLRSPDLFTFRLAFAHKPDLREPHLHVTTEPSIRALPFLRDPKPAPFHQTRSRPETISSTRNLKNPLHLQAGQSVNEYLAVLQPIWTQLDQATISKDYLRLIKVLMGLRPEYEFVRDALLHCSPLPSLDAAIQEILFEEKHLGINLSKHSDVVLVSTYSPPGASNTFCKNCKLTGHKFINCPKIECRYCHKSGHILDNCPIKPPRPRSYSTRAKNFTKLSNSSVVAAVSDNSTTPQFQISGFQSLLNQLISSSSSALAVSSGNRWLLDSGCCNHMTSNYSIMNTPSPTKSLPPIYAADSNYMNITHMGTINTPSLNLPHTYCVPKLTFNLVSVGQLCDLGLIVSFSSNGCQVQDPQIGQTIETGRKVGRLFELLSLQGPAPTSIVHGYRYYVLFIDDFSRFTWIYFLKHRSELSRTYIEFANMIRTQFSCPIKTLRTDNALEYKDSTLLSFLSQKVTLVQRSCPHTSQQNGRAERKHHHILDSVRALLLSASCPEKFWGEAALTSVYTINRLPSSVLQNISPFERLYGVLTLLQTPLLVVLLGLLTHTWDYVDLPPGKRPIGCKWIYKIKTHSDGTIEHYKTHLVAKGYSQEYGIDYEETFAPVARMTSVRSLLAAAAAKRWPLLQMDVKNAFLNGTLSEEVYMKPPPGTSPPPHKVCLLRRVLYGFKQTPRAWFATFSSTITQLGFTSSPHDTALFTRHTPQGIVLLLLYVDDMIITVSRRSDGYLLSQAKYASDLLARSGITDSNTASTPLDPNVHLTPYDGVPLEDVSLYRQLVGNLIYLTVTRPDIAYVVHIVSQFMVAPRTIHFTAVLRDSLISWRSKKQSVASRSSTESEYRALADATIELLWLRWLFPDMGVPQQGPTLLHCGNHSAIQIAHNDVFHERIKHIENDCHFIRHHLLSNTLLLQPVSTIEQPADIFTKALPSTRFNQIRTKLKLTATLPP</sequence>
<evidence type="ECO:0000259" key="3">
    <source>
        <dbReference type="PROSITE" id="PS50994"/>
    </source>
</evidence>
<dbReference type="SMART" id="SM00343">
    <property type="entry name" value="ZnF_C2HC"/>
    <property type="match status" value="2"/>
</dbReference>
<evidence type="ECO:0000313" key="7">
    <source>
        <dbReference type="Proteomes" id="UP000321947"/>
    </source>
</evidence>
<feature type="compositionally biased region" description="Polar residues" evidence="2">
    <location>
        <begin position="44"/>
        <end position="53"/>
    </location>
</feature>
<dbReference type="Gene3D" id="4.10.60.10">
    <property type="entry name" value="Zinc finger, CCHC-type"/>
    <property type="match status" value="1"/>
</dbReference>
<dbReference type="InterPro" id="IPR054722">
    <property type="entry name" value="PolX-like_BBD"/>
</dbReference>
<keyword evidence="1" id="KW-0378">Hydrolase</keyword>
<dbReference type="EMBL" id="SSTE01017321">
    <property type="protein sequence ID" value="KAA0040591.1"/>
    <property type="molecule type" value="Genomic_DNA"/>
</dbReference>
<dbReference type="GO" id="GO:0008270">
    <property type="term" value="F:zinc ion binding"/>
    <property type="evidence" value="ECO:0007669"/>
    <property type="project" value="InterPro"/>
</dbReference>
<dbReference type="PANTHER" id="PTHR11439:SF461">
    <property type="entry name" value="OS10G0432200 PROTEIN"/>
    <property type="match status" value="1"/>
</dbReference>
<dbReference type="OrthoDB" id="2499658at2759"/>
<dbReference type="InterPro" id="IPR001878">
    <property type="entry name" value="Znf_CCHC"/>
</dbReference>
<dbReference type="GO" id="GO:0015074">
    <property type="term" value="P:DNA integration"/>
    <property type="evidence" value="ECO:0007669"/>
    <property type="project" value="InterPro"/>
</dbReference>
<reference evidence="6 7" key="1">
    <citation type="submission" date="2019-08" db="EMBL/GenBank/DDBJ databases">
        <title>Draft genome sequences of two oriental melons (Cucumis melo L. var makuwa).</title>
        <authorList>
            <person name="Kwon S.-Y."/>
        </authorList>
    </citation>
    <scope>NUCLEOTIDE SEQUENCE [LARGE SCALE GENOMIC DNA]</scope>
    <source>
        <strain evidence="7">cv. Chang Bougi</strain>
        <strain evidence="6">cv. SW 3</strain>
        <tissue evidence="5">Leaf</tissue>
    </source>
</reference>
<dbReference type="CDD" id="cd09272">
    <property type="entry name" value="RNase_HI_RT_Ty1"/>
    <property type="match status" value="1"/>
</dbReference>
<evidence type="ECO:0000256" key="1">
    <source>
        <dbReference type="ARBA" id="ARBA00022750"/>
    </source>
</evidence>
<name>A0A5D3C115_CUCMM</name>
<evidence type="ECO:0000256" key="2">
    <source>
        <dbReference type="SAM" id="MobiDB-lite"/>
    </source>
</evidence>
<comment type="caution">
    <text evidence="5">The sequence shown here is derived from an EMBL/GenBank/DDBJ whole genome shotgun (WGS) entry which is preliminary data.</text>
</comment>
<dbReference type="SUPFAM" id="SSF56672">
    <property type="entry name" value="DNA/RNA polymerases"/>
    <property type="match status" value="1"/>
</dbReference>
<dbReference type="EMBL" id="SSTD01013776">
    <property type="protein sequence ID" value="TYK05633.1"/>
    <property type="molecule type" value="Genomic_DNA"/>
</dbReference>
<gene>
    <name evidence="5" type="ORF">E5676_scaffold98G00940</name>
    <name evidence="4" type="ORF">E6C27_scaffold262G001650</name>
</gene>
<keyword evidence="1" id="KW-0064">Aspartyl protease</keyword>
<dbReference type="SUPFAM" id="SSF53098">
    <property type="entry name" value="Ribonuclease H-like"/>
    <property type="match status" value="1"/>
</dbReference>
<dbReference type="AlphaFoldDB" id="A0A5D3C115"/>
<dbReference type="PANTHER" id="PTHR11439">
    <property type="entry name" value="GAG-POL-RELATED RETROTRANSPOSON"/>
    <property type="match status" value="1"/>
</dbReference>
<dbReference type="InterPro" id="IPR036397">
    <property type="entry name" value="RNaseH_sf"/>
</dbReference>
<dbReference type="GO" id="GO:0003676">
    <property type="term" value="F:nucleic acid binding"/>
    <property type="evidence" value="ECO:0007669"/>
    <property type="project" value="InterPro"/>
</dbReference>
<dbReference type="InterPro" id="IPR036875">
    <property type="entry name" value="Znf_CCHC_sf"/>
</dbReference>
<dbReference type="Proteomes" id="UP000321947">
    <property type="component" value="Unassembled WGS sequence"/>
</dbReference>
<evidence type="ECO:0000313" key="6">
    <source>
        <dbReference type="Proteomes" id="UP000321393"/>
    </source>
</evidence>
<dbReference type="Pfam" id="PF07727">
    <property type="entry name" value="RVT_2"/>
    <property type="match status" value="1"/>
</dbReference>
<dbReference type="GO" id="GO:0004190">
    <property type="term" value="F:aspartic-type endopeptidase activity"/>
    <property type="evidence" value="ECO:0007669"/>
    <property type="project" value="UniProtKB-KW"/>
</dbReference>
<dbReference type="PROSITE" id="PS50994">
    <property type="entry name" value="INTEGRASE"/>
    <property type="match status" value="1"/>
</dbReference>
<proteinExistence type="predicted"/>
<dbReference type="InterPro" id="IPR043502">
    <property type="entry name" value="DNA/RNA_pol_sf"/>
</dbReference>
<dbReference type="Gene3D" id="3.30.420.10">
    <property type="entry name" value="Ribonuclease H-like superfamily/Ribonuclease H"/>
    <property type="match status" value="1"/>
</dbReference>
<dbReference type="InterPro" id="IPR013103">
    <property type="entry name" value="RVT_2"/>
</dbReference>
<dbReference type="InterPro" id="IPR012337">
    <property type="entry name" value="RNaseH-like_sf"/>
</dbReference>
<dbReference type="Proteomes" id="UP000321393">
    <property type="component" value="Unassembled WGS sequence"/>
</dbReference>
<keyword evidence="1" id="KW-0645">Protease</keyword>
<dbReference type="Pfam" id="PF22936">
    <property type="entry name" value="Pol_BBD"/>
    <property type="match status" value="1"/>
</dbReference>
<protein>
    <submittedName>
        <fullName evidence="4 5">Mitochondrial protein</fullName>
    </submittedName>
</protein>
<dbReference type="InterPro" id="IPR001584">
    <property type="entry name" value="Integrase_cat-core"/>
</dbReference>
<evidence type="ECO:0000313" key="5">
    <source>
        <dbReference type="EMBL" id="TYK05633.1"/>
    </source>
</evidence>